<evidence type="ECO:0000313" key="4">
    <source>
        <dbReference type="EMBL" id="HGB14037.1"/>
    </source>
</evidence>
<evidence type="ECO:0000256" key="1">
    <source>
        <dbReference type="SAM" id="MobiDB-lite"/>
    </source>
</evidence>
<accession>A0A7C3WS96</accession>
<dbReference type="AlphaFoldDB" id="A0A7C3WS96"/>
<keyword evidence="2" id="KW-0812">Transmembrane</keyword>
<organism evidence="4">
    <name type="scientific">Desulfobacca acetoxidans</name>
    <dbReference type="NCBI Taxonomy" id="60893"/>
    <lineage>
        <taxon>Bacteria</taxon>
        <taxon>Pseudomonadati</taxon>
        <taxon>Thermodesulfobacteriota</taxon>
        <taxon>Desulfobaccia</taxon>
        <taxon>Desulfobaccales</taxon>
        <taxon>Desulfobaccaceae</taxon>
        <taxon>Desulfobacca</taxon>
    </lineage>
</organism>
<protein>
    <recommendedName>
        <fullName evidence="3">UspA domain-containing protein</fullName>
    </recommendedName>
</protein>
<dbReference type="Pfam" id="PF00582">
    <property type="entry name" value="Usp"/>
    <property type="match status" value="1"/>
</dbReference>
<reference evidence="4" key="1">
    <citation type="journal article" date="2020" name="mSystems">
        <title>Genome- and Community-Level Interaction Insights into Carbon Utilization and Element Cycling Functions of Hydrothermarchaeota in Hydrothermal Sediment.</title>
        <authorList>
            <person name="Zhou Z."/>
            <person name="Liu Y."/>
            <person name="Xu W."/>
            <person name="Pan J."/>
            <person name="Luo Z.H."/>
            <person name="Li M."/>
        </authorList>
    </citation>
    <scope>NUCLEOTIDE SEQUENCE [LARGE SCALE GENOMIC DNA]</scope>
    <source>
        <strain evidence="4">SpSt-776</strain>
    </source>
</reference>
<proteinExistence type="predicted"/>
<evidence type="ECO:0000256" key="2">
    <source>
        <dbReference type="SAM" id="Phobius"/>
    </source>
</evidence>
<keyword evidence="2" id="KW-1133">Transmembrane helix</keyword>
<feature type="region of interest" description="Disordered" evidence="1">
    <location>
        <begin position="264"/>
        <end position="289"/>
    </location>
</feature>
<feature type="domain" description="UspA" evidence="3">
    <location>
        <begin position="48"/>
        <end position="146"/>
    </location>
</feature>
<dbReference type="InterPro" id="IPR006016">
    <property type="entry name" value="UspA"/>
</dbReference>
<comment type="caution">
    <text evidence="4">The sequence shown here is derived from an EMBL/GenBank/DDBJ whole genome shotgun (WGS) entry which is preliminary data.</text>
</comment>
<feature type="compositionally biased region" description="Basic residues" evidence="1">
    <location>
        <begin position="274"/>
        <end position="289"/>
    </location>
</feature>
<feature type="region of interest" description="Disordered" evidence="1">
    <location>
        <begin position="23"/>
        <end position="42"/>
    </location>
</feature>
<gene>
    <name evidence="4" type="ORF">ENV62_02195</name>
</gene>
<dbReference type="SUPFAM" id="SSF52402">
    <property type="entry name" value="Adenine nucleotide alpha hydrolases-like"/>
    <property type="match status" value="1"/>
</dbReference>
<dbReference type="Gene3D" id="3.40.50.12370">
    <property type="match status" value="1"/>
</dbReference>
<evidence type="ECO:0000259" key="3">
    <source>
        <dbReference type="Pfam" id="PF00582"/>
    </source>
</evidence>
<sequence>MQVFQIFLKASRSWIMEKYDQKEQTAKEKEPGLSLQGAPETGLGSRENRKILVVAREPGFSEAVMDYAVNLAERLGYDLIAMNVGPEAGTAGIFNSPYRRFLQEKFKKQAKAAARIIEAKVRGKGLAFDHVVRFGDLGQAIEDLNHQKRRIEFVLNASEMSEAEMAAGVTLPVFTIKGDQGERMMAQEPQRNYQLVAKTAGLGLATAALYAAVFLNSGSVMKYFTRGGWYAALPIATVFVFSFVHGAFAHHVWEVLGIRAPKKTVQPRPVATKRPARRQRPRPRLRLNV</sequence>
<feature type="transmembrane region" description="Helical" evidence="2">
    <location>
        <begin position="195"/>
        <end position="215"/>
    </location>
</feature>
<dbReference type="EMBL" id="DTHB01000016">
    <property type="protein sequence ID" value="HGB14037.1"/>
    <property type="molecule type" value="Genomic_DNA"/>
</dbReference>
<keyword evidence="2" id="KW-0472">Membrane</keyword>
<feature type="transmembrane region" description="Helical" evidence="2">
    <location>
        <begin position="227"/>
        <end position="253"/>
    </location>
</feature>
<name>A0A7C3WS96_9BACT</name>